<dbReference type="EMBL" id="FZQP02000571">
    <property type="protein sequence ID" value="VVC89571.1"/>
    <property type="molecule type" value="Genomic_DNA"/>
</dbReference>
<feature type="compositionally biased region" description="Low complexity" evidence="1">
    <location>
        <begin position="85"/>
        <end position="99"/>
    </location>
</feature>
<dbReference type="PANTHER" id="PTHR47412:SF1">
    <property type="entry name" value="FI01434P-RELATED"/>
    <property type="match status" value="1"/>
</dbReference>
<evidence type="ECO:0000256" key="1">
    <source>
        <dbReference type="SAM" id="MobiDB-lite"/>
    </source>
</evidence>
<feature type="region of interest" description="Disordered" evidence="1">
    <location>
        <begin position="54"/>
        <end position="101"/>
    </location>
</feature>
<evidence type="ECO:0000313" key="4">
    <source>
        <dbReference type="Proteomes" id="UP000324832"/>
    </source>
</evidence>
<accession>A0A5E4PU90</accession>
<reference evidence="3 4" key="1">
    <citation type="submission" date="2017-07" db="EMBL/GenBank/DDBJ databases">
        <authorList>
            <person name="Talla V."/>
            <person name="Backstrom N."/>
        </authorList>
    </citation>
    <scope>NUCLEOTIDE SEQUENCE [LARGE SCALE GENOMIC DNA]</scope>
</reference>
<keyword evidence="4" id="KW-1185">Reference proteome</keyword>
<dbReference type="Proteomes" id="UP000324832">
    <property type="component" value="Unassembled WGS sequence"/>
</dbReference>
<proteinExistence type="predicted"/>
<feature type="transmembrane region" description="Helical" evidence="2">
    <location>
        <begin position="7"/>
        <end position="26"/>
    </location>
</feature>
<keyword evidence="2" id="KW-0812">Transmembrane</keyword>
<sequence length="199" mass="22136">MVANRRNLIFRVSIVINIAVLLYAAMHLSANTAPGVVWVPLTVDGSERSAEYRYFNRDDRNETETRPGDSSARSFEESTSQKTPSTMATTNKTASSTASIPEIEKKSISAAPEAEASNATLLEIDDEDSLSPTTQAYLRTLLGCNDKDMLPHTEQRGEFWVLKNYIRGDHGMISCHESVTYTTHAGYEFLDNVQPLVER</sequence>
<dbReference type="AlphaFoldDB" id="A0A5E4PU90"/>
<dbReference type="PANTHER" id="PTHR47412">
    <property type="entry name" value="FI01434P-RELATED"/>
    <property type="match status" value="1"/>
</dbReference>
<evidence type="ECO:0000313" key="3">
    <source>
        <dbReference type="EMBL" id="VVC89571.1"/>
    </source>
</evidence>
<feature type="compositionally biased region" description="Polar residues" evidence="1">
    <location>
        <begin position="71"/>
        <end position="84"/>
    </location>
</feature>
<protein>
    <submittedName>
        <fullName evidence="3">Uncharacterized protein</fullName>
    </submittedName>
</protein>
<feature type="compositionally biased region" description="Basic and acidic residues" evidence="1">
    <location>
        <begin position="54"/>
        <end position="67"/>
    </location>
</feature>
<gene>
    <name evidence="3" type="ORF">LSINAPIS_LOCUS2654</name>
</gene>
<keyword evidence="2" id="KW-1133">Transmembrane helix</keyword>
<keyword evidence="2" id="KW-0472">Membrane</keyword>
<name>A0A5E4PU90_9NEOP</name>
<organism evidence="3 4">
    <name type="scientific">Leptidea sinapis</name>
    <dbReference type="NCBI Taxonomy" id="189913"/>
    <lineage>
        <taxon>Eukaryota</taxon>
        <taxon>Metazoa</taxon>
        <taxon>Ecdysozoa</taxon>
        <taxon>Arthropoda</taxon>
        <taxon>Hexapoda</taxon>
        <taxon>Insecta</taxon>
        <taxon>Pterygota</taxon>
        <taxon>Neoptera</taxon>
        <taxon>Endopterygota</taxon>
        <taxon>Lepidoptera</taxon>
        <taxon>Glossata</taxon>
        <taxon>Ditrysia</taxon>
        <taxon>Papilionoidea</taxon>
        <taxon>Pieridae</taxon>
        <taxon>Dismorphiinae</taxon>
        <taxon>Leptidea</taxon>
    </lineage>
</organism>
<evidence type="ECO:0000256" key="2">
    <source>
        <dbReference type="SAM" id="Phobius"/>
    </source>
</evidence>